<proteinExistence type="predicted"/>
<organism evidence="2 3">
    <name type="scientific">Vibrio cholerae</name>
    <dbReference type="NCBI Taxonomy" id="666"/>
    <lineage>
        <taxon>Bacteria</taxon>
        <taxon>Pseudomonadati</taxon>
        <taxon>Pseudomonadota</taxon>
        <taxon>Gammaproteobacteria</taxon>
        <taxon>Vibrionales</taxon>
        <taxon>Vibrionaceae</taxon>
        <taxon>Vibrio</taxon>
    </lineage>
</organism>
<evidence type="ECO:0000313" key="2">
    <source>
        <dbReference type="EMBL" id="KAA1254775.1"/>
    </source>
</evidence>
<keyword evidence="1" id="KW-1133">Transmembrane helix</keyword>
<feature type="transmembrane region" description="Helical" evidence="1">
    <location>
        <begin position="23"/>
        <end position="41"/>
    </location>
</feature>
<reference evidence="2 3" key="1">
    <citation type="submission" date="2019-09" db="EMBL/GenBank/DDBJ databases">
        <authorList>
            <person name="Kritzky A."/>
            <person name="Schelkanova E.Y."/>
            <person name="Alkhova Z.V."/>
            <person name="Smirnova N.I."/>
        </authorList>
    </citation>
    <scope>NUCLEOTIDE SEQUENCE [LARGE SCALE GENOMIC DNA]</scope>
    <source>
        <strain evidence="2 3">M1526</strain>
    </source>
</reference>
<keyword evidence="1" id="KW-0812">Transmembrane</keyword>
<gene>
    <name evidence="2" type="ORF">F0M16_10940</name>
</gene>
<dbReference type="Proteomes" id="UP000323225">
    <property type="component" value="Unassembled WGS sequence"/>
</dbReference>
<evidence type="ECO:0000256" key="1">
    <source>
        <dbReference type="SAM" id="Phobius"/>
    </source>
</evidence>
<comment type="caution">
    <text evidence="2">The sequence shown here is derived from an EMBL/GenBank/DDBJ whole genome shotgun (WGS) entry which is preliminary data.</text>
</comment>
<keyword evidence="1" id="KW-0472">Membrane</keyword>
<sequence>MIYDLIDGLTKVVDVMITNPSQFTFIAVTSLVFNIATTLWIKQYYKNKICKYATTIVALYDTERVAIELLKENEVAHGNKSTVRSIAYEQGGYSAKIYRSEALKYAKKGD</sequence>
<accession>A0A5Q6PIV8</accession>
<name>A0A5Q6PIV8_VIBCL</name>
<evidence type="ECO:0000313" key="3">
    <source>
        <dbReference type="Proteomes" id="UP000323225"/>
    </source>
</evidence>
<protein>
    <submittedName>
        <fullName evidence="2">Uncharacterized protein</fullName>
    </submittedName>
</protein>
<dbReference type="AlphaFoldDB" id="A0A5Q6PIV8"/>
<dbReference type="EMBL" id="VUAA01000010">
    <property type="protein sequence ID" value="KAA1254775.1"/>
    <property type="molecule type" value="Genomic_DNA"/>
</dbReference>